<evidence type="ECO:0000256" key="1">
    <source>
        <dbReference type="ARBA" id="ARBA00023002"/>
    </source>
</evidence>
<dbReference type="SMART" id="SM00903">
    <property type="entry name" value="Flavin_Reduct"/>
    <property type="match status" value="1"/>
</dbReference>
<keyword evidence="4" id="KW-1185">Reference proteome</keyword>
<reference evidence="3" key="2">
    <citation type="submission" date="2020-09" db="EMBL/GenBank/DDBJ databases">
        <authorList>
            <person name="Sun Q."/>
            <person name="Sedlacek I."/>
        </authorList>
    </citation>
    <scope>NUCLEOTIDE SEQUENCE</scope>
    <source>
        <strain evidence="3">CCM 7684</strain>
    </source>
</reference>
<dbReference type="InterPro" id="IPR002563">
    <property type="entry name" value="Flavin_Rdtase-like_dom"/>
</dbReference>
<dbReference type="EMBL" id="BMCP01000002">
    <property type="protein sequence ID" value="GGE44919.1"/>
    <property type="molecule type" value="Genomic_DNA"/>
</dbReference>
<evidence type="ECO:0000313" key="4">
    <source>
        <dbReference type="Proteomes" id="UP000602745"/>
    </source>
</evidence>
<name>A0A8J3DVN4_9RHOB</name>
<dbReference type="Gene3D" id="2.30.110.10">
    <property type="entry name" value="Electron Transport, Fmn-binding Protein, Chain A"/>
    <property type="match status" value="1"/>
</dbReference>
<dbReference type="GO" id="GO:0006208">
    <property type="term" value="P:pyrimidine nucleobase catabolic process"/>
    <property type="evidence" value="ECO:0007669"/>
    <property type="project" value="TreeGrafter"/>
</dbReference>
<gene>
    <name evidence="3" type="primary">rutF</name>
    <name evidence="3" type="ORF">GCM10007276_22570</name>
</gene>
<dbReference type="GO" id="GO:0042602">
    <property type="term" value="F:riboflavin reductase (NADPH) activity"/>
    <property type="evidence" value="ECO:0007669"/>
    <property type="project" value="TreeGrafter"/>
</dbReference>
<reference evidence="3" key="1">
    <citation type="journal article" date="2014" name="Int. J. Syst. Evol. Microbiol.">
        <title>Complete genome sequence of Corynebacterium casei LMG S-19264T (=DSM 44701T), isolated from a smear-ripened cheese.</title>
        <authorList>
            <consortium name="US DOE Joint Genome Institute (JGI-PGF)"/>
            <person name="Walter F."/>
            <person name="Albersmeier A."/>
            <person name="Kalinowski J."/>
            <person name="Ruckert C."/>
        </authorList>
    </citation>
    <scope>NUCLEOTIDE SEQUENCE</scope>
    <source>
        <strain evidence="3">CCM 7684</strain>
    </source>
</reference>
<dbReference type="GO" id="GO:0010181">
    <property type="term" value="F:FMN binding"/>
    <property type="evidence" value="ECO:0007669"/>
    <property type="project" value="InterPro"/>
</dbReference>
<evidence type="ECO:0000313" key="3">
    <source>
        <dbReference type="EMBL" id="GGE44919.1"/>
    </source>
</evidence>
<dbReference type="PANTHER" id="PTHR30466">
    <property type="entry name" value="FLAVIN REDUCTASE"/>
    <property type="match status" value="1"/>
</dbReference>
<dbReference type="AlphaFoldDB" id="A0A8J3DVN4"/>
<dbReference type="Pfam" id="PF01613">
    <property type="entry name" value="Flavin_Reduct"/>
    <property type="match status" value="1"/>
</dbReference>
<dbReference type="PANTHER" id="PTHR30466:SF1">
    <property type="entry name" value="FMN REDUCTASE (NADH) RUTF"/>
    <property type="match status" value="1"/>
</dbReference>
<sequence>MAGGAPTHTLDLMDATTTELSTAQEFRDAMACIPMAVHVVATDGPSGRSGLTASAVASVTDTPPTLLVCVNHSSRSNAILKGNGVLTVNALRADQHTLAERFAGRAGGKDGDRFSEGGWTVLATGAPVLASGLCTFDCRIVEMVEVGTHTVMFAEVVAIRRGSPADGLVYKDRRYGVAPHQPE</sequence>
<comment type="caution">
    <text evidence="3">The sequence shown here is derived from an EMBL/GenBank/DDBJ whole genome shotgun (WGS) entry which is preliminary data.</text>
</comment>
<evidence type="ECO:0000259" key="2">
    <source>
        <dbReference type="SMART" id="SM00903"/>
    </source>
</evidence>
<feature type="domain" description="Flavin reductase like" evidence="2">
    <location>
        <begin position="30"/>
        <end position="177"/>
    </location>
</feature>
<keyword evidence="1" id="KW-0560">Oxidoreductase</keyword>
<dbReference type="Proteomes" id="UP000602745">
    <property type="component" value="Unassembled WGS sequence"/>
</dbReference>
<dbReference type="SUPFAM" id="SSF50475">
    <property type="entry name" value="FMN-binding split barrel"/>
    <property type="match status" value="1"/>
</dbReference>
<organism evidence="3 4">
    <name type="scientific">Agaricicola taiwanensis</name>
    <dbReference type="NCBI Taxonomy" id="591372"/>
    <lineage>
        <taxon>Bacteria</taxon>
        <taxon>Pseudomonadati</taxon>
        <taxon>Pseudomonadota</taxon>
        <taxon>Alphaproteobacteria</taxon>
        <taxon>Rhodobacterales</taxon>
        <taxon>Paracoccaceae</taxon>
        <taxon>Agaricicola</taxon>
    </lineage>
</organism>
<dbReference type="InterPro" id="IPR050268">
    <property type="entry name" value="NADH-dep_flavin_reductase"/>
</dbReference>
<protein>
    <submittedName>
        <fullName evidence="3">FMN reductase (NADH) RutF</fullName>
    </submittedName>
</protein>
<proteinExistence type="predicted"/>
<accession>A0A8J3DVN4</accession>
<dbReference type="InterPro" id="IPR012349">
    <property type="entry name" value="Split_barrel_FMN-bd"/>
</dbReference>